<keyword evidence="2" id="KW-1185">Reference proteome</keyword>
<dbReference type="EMBL" id="MU274906">
    <property type="protein sequence ID" value="KAI0091214.1"/>
    <property type="molecule type" value="Genomic_DNA"/>
</dbReference>
<comment type="caution">
    <text evidence="1">The sequence shown here is derived from an EMBL/GenBank/DDBJ whole genome shotgun (WGS) entry which is preliminary data.</text>
</comment>
<proteinExistence type="predicted"/>
<evidence type="ECO:0000313" key="1">
    <source>
        <dbReference type="EMBL" id="KAI0091214.1"/>
    </source>
</evidence>
<sequence length="233" mass="25904">MAATYSAFFYGTLLHPFILRRVIDHPGNDLEICPALLLEHTRHAIKLADYPGVIPYYKTRQLLEKNGLNPDLPPEERTVRGTLVKGLSKNDVALLDIFEGNEYSRDRISVHPLGPLVPLSSISPAASSEIAPSDPPPIPSLDTIATTHPPVQAHTYIWINPLEDLKPEIWYFADFVQKNAWKWVGDGKAVEENEFYGEVDKRRDMGGVIVREEIADAAGTEGKDIRVVVGVEA</sequence>
<reference evidence="1" key="1">
    <citation type="journal article" date="2021" name="Environ. Microbiol.">
        <title>Gene family expansions and transcriptome signatures uncover fungal adaptations to wood decay.</title>
        <authorList>
            <person name="Hage H."/>
            <person name="Miyauchi S."/>
            <person name="Viragh M."/>
            <person name="Drula E."/>
            <person name="Min B."/>
            <person name="Chaduli D."/>
            <person name="Navarro D."/>
            <person name="Favel A."/>
            <person name="Norest M."/>
            <person name="Lesage-Meessen L."/>
            <person name="Balint B."/>
            <person name="Merenyi Z."/>
            <person name="de Eugenio L."/>
            <person name="Morin E."/>
            <person name="Martinez A.T."/>
            <person name="Baldrian P."/>
            <person name="Stursova M."/>
            <person name="Martinez M.J."/>
            <person name="Novotny C."/>
            <person name="Magnuson J.K."/>
            <person name="Spatafora J.W."/>
            <person name="Maurice S."/>
            <person name="Pangilinan J."/>
            <person name="Andreopoulos W."/>
            <person name="LaButti K."/>
            <person name="Hundley H."/>
            <person name="Na H."/>
            <person name="Kuo A."/>
            <person name="Barry K."/>
            <person name="Lipzen A."/>
            <person name="Henrissat B."/>
            <person name="Riley R."/>
            <person name="Ahrendt S."/>
            <person name="Nagy L.G."/>
            <person name="Grigoriev I.V."/>
            <person name="Martin F."/>
            <person name="Rosso M.N."/>
        </authorList>
    </citation>
    <scope>NUCLEOTIDE SEQUENCE</scope>
    <source>
        <strain evidence="1">CBS 384.51</strain>
    </source>
</reference>
<organism evidence="1 2">
    <name type="scientific">Irpex rosettiformis</name>
    <dbReference type="NCBI Taxonomy" id="378272"/>
    <lineage>
        <taxon>Eukaryota</taxon>
        <taxon>Fungi</taxon>
        <taxon>Dikarya</taxon>
        <taxon>Basidiomycota</taxon>
        <taxon>Agaricomycotina</taxon>
        <taxon>Agaricomycetes</taxon>
        <taxon>Polyporales</taxon>
        <taxon>Irpicaceae</taxon>
        <taxon>Irpex</taxon>
    </lineage>
</organism>
<evidence type="ECO:0000313" key="2">
    <source>
        <dbReference type="Proteomes" id="UP001055072"/>
    </source>
</evidence>
<dbReference type="Proteomes" id="UP001055072">
    <property type="component" value="Unassembled WGS sequence"/>
</dbReference>
<gene>
    <name evidence="1" type="ORF">BDY19DRAFT_934477</name>
</gene>
<accession>A0ACB8UAK7</accession>
<name>A0ACB8UAK7_9APHY</name>
<protein>
    <submittedName>
        <fullName evidence="1">Uncharacterized protein</fullName>
    </submittedName>
</protein>